<keyword evidence="4" id="KW-0249">Electron transport</keyword>
<evidence type="ECO:0000313" key="8">
    <source>
        <dbReference type="EMBL" id="CAH8350416.1"/>
    </source>
</evidence>
<evidence type="ECO:0000256" key="1">
    <source>
        <dbReference type="ARBA" id="ARBA00004370"/>
    </source>
</evidence>
<reference evidence="8 9" key="1">
    <citation type="submission" date="2022-03" db="EMBL/GenBank/DDBJ databases">
        <authorList>
            <person name="Macdonald S."/>
            <person name="Ahmed S."/>
            <person name="Newling K."/>
        </authorList>
    </citation>
    <scope>NUCLEOTIDE SEQUENCE [LARGE SCALE GENOMIC DNA]</scope>
</reference>
<keyword evidence="5" id="KW-1133">Transmembrane helix</keyword>
<dbReference type="PANTHER" id="PTHR23130">
    <property type="entry name" value="CYTOCHROME B561 AND DOMON DOMAIN-CONTAINING PROTEIN"/>
    <property type="match status" value="1"/>
</dbReference>
<evidence type="ECO:0000259" key="7">
    <source>
        <dbReference type="PROSITE" id="PS50939"/>
    </source>
</evidence>
<feature type="domain" description="Cytochrome b561" evidence="7">
    <location>
        <begin position="60"/>
        <end position="144"/>
    </location>
</feature>
<keyword evidence="6" id="KW-0472">Membrane</keyword>
<sequence length="144" mass="15802">MGFKLHSRPRTDIGGDAETVRIFAKVKIPADLTANGKVYKVWQVGPPNGRIQPHDFNTRILNTVESLDFSGPTTGVTAFGGGAGNSRIHKRKIHGILNVVSWGILFPIGEMVARYMRIFESADSAWLYLHVSCQFSVYVIGVTG</sequence>
<dbReference type="Proteomes" id="UP001642260">
    <property type="component" value="Unassembled WGS sequence"/>
</dbReference>
<protein>
    <recommendedName>
        <fullName evidence="7">Cytochrome b561 domain-containing protein</fullName>
    </recommendedName>
</protein>
<evidence type="ECO:0000256" key="5">
    <source>
        <dbReference type="ARBA" id="ARBA00022989"/>
    </source>
</evidence>
<evidence type="ECO:0000256" key="2">
    <source>
        <dbReference type="ARBA" id="ARBA00022448"/>
    </source>
</evidence>
<comment type="caution">
    <text evidence="8">The sequence shown here is derived from an EMBL/GenBank/DDBJ whole genome shotgun (WGS) entry which is preliminary data.</text>
</comment>
<evidence type="ECO:0000256" key="6">
    <source>
        <dbReference type="ARBA" id="ARBA00023136"/>
    </source>
</evidence>
<dbReference type="Gene3D" id="1.20.120.1770">
    <property type="match status" value="1"/>
</dbReference>
<gene>
    <name evidence="8" type="ORF">ERUC_LOCUS17999</name>
</gene>
<dbReference type="InterPro" id="IPR045265">
    <property type="entry name" value="AIR12_DOMON"/>
</dbReference>
<name>A0ABC8K1I0_ERUVS</name>
<keyword evidence="9" id="KW-1185">Reference proteome</keyword>
<dbReference type="Pfam" id="PF04526">
    <property type="entry name" value="DUF568"/>
    <property type="match status" value="1"/>
</dbReference>
<keyword evidence="3" id="KW-0812">Transmembrane</keyword>
<dbReference type="PROSITE" id="PS50939">
    <property type="entry name" value="CYTOCHROME_B561"/>
    <property type="match status" value="1"/>
</dbReference>
<dbReference type="InterPro" id="IPR006593">
    <property type="entry name" value="Cyt_b561/ferric_Rdtase_TM"/>
</dbReference>
<organism evidence="8 9">
    <name type="scientific">Eruca vesicaria subsp. sativa</name>
    <name type="common">Garden rocket</name>
    <name type="synonym">Eruca sativa</name>
    <dbReference type="NCBI Taxonomy" id="29727"/>
    <lineage>
        <taxon>Eukaryota</taxon>
        <taxon>Viridiplantae</taxon>
        <taxon>Streptophyta</taxon>
        <taxon>Embryophyta</taxon>
        <taxon>Tracheophyta</taxon>
        <taxon>Spermatophyta</taxon>
        <taxon>Magnoliopsida</taxon>
        <taxon>eudicotyledons</taxon>
        <taxon>Gunneridae</taxon>
        <taxon>Pentapetalae</taxon>
        <taxon>rosids</taxon>
        <taxon>malvids</taxon>
        <taxon>Brassicales</taxon>
        <taxon>Brassicaceae</taxon>
        <taxon>Brassiceae</taxon>
        <taxon>Eruca</taxon>
    </lineage>
</organism>
<dbReference type="PANTHER" id="PTHR23130:SF178">
    <property type="entry name" value="CYTOCHROME B561 AND DOMON DOMAIN-CONTAINING PROTEIN"/>
    <property type="match status" value="1"/>
</dbReference>
<dbReference type="EMBL" id="CAKOAT010166378">
    <property type="protein sequence ID" value="CAH8350416.1"/>
    <property type="molecule type" value="Genomic_DNA"/>
</dbReference>
<evidence type="ECO:0000313" key="9">
    <source>
        <dbReference type="Proteomes" id="UP001642260"/>
    </source>
</evidence>
<accession>A0ABC8K1I0</accession>
<keyword evidence="2" id="KW-0813">Transport</keyword>
<dbReference type="AlphaFoldDB" id="A0ABC8K1I0"/>
<proteinExistence type="predicted"/>
<comment type="subcellular location">
    <subcellularLocation>
        <location evidence="1">Membrane</location>
    </subcellularLocation>
</comment>
<dbReference type="CDD" id="cd08760">
    <property type="entry name" value="Cyt_b561_FRRS1_like"/>
    <property type="match status" value="1"/>
</dbReference>
<evidence type="ECO:0000256" key="3">
    <source>
        <dbReference type="ARBA" id="ARBA00022692"/>
    </source>
</evidence>
<dbReference type="GO" id="GO:0016020">
    <property type="term" value="C:membrane"/>
    <property type="evidence" value="ECO:0007669"/>
    <property type="project" value="UniProtKB-SubCell"/>
</dbReference>
<evidence type="ECO:0000256" key="4">
    <source>
        <dbReference type="ARBA" id="ARBA00022982"/>
    </source>
</evidence>